<dbReference type="Proteomes" id="UP001597641">
    <property type="component" value="Unassembled WGS sequence"/>
</dbReference>
<evidence type="ECO:0000259" key="3">
    <source>
        <dbReference type="Pfam" id="PF05569"/>
    </source>
</evidence>
<feature type="transmembrane region" description="Helical" evidence="2">
    <location>
        <begin position="31"/>
        <end position="52"/>
    </location>
</feature>
<name>A0ABW6BTG7_9BACT</name>
<dbReference type="InterPro" id="IPR052173">
    <property type="entry name" value="Beta-lactam_resp_regulator"/>
</dbReference>
<dbReference type="PANTHER" id="PTHR34978:SF3">
    <property type="entry name" value="SLR0241 PROTEIN"/>
    <property type="match status" value="1"/>
</dbReference>
<proteinExistence type="predicted"/>
<dbReference type="CDD" id="cd07341">
    <property type="entry name" value="M56_BlaR1_MecR1_like"/>
    <property type="match status" value="1"/>
</dbReference>
<keyword evidence="2" id="KW-0812">Transmembrane</keyword>
<dbReference type="PANTHER" id="PTHR34978">
    <property type="entry name" value="POSSIBLE SENSOR-TRANSDUCER PROTEIN BLAR"/>
    <property type="match status" value="1"/>
</dbReference>
<sequence length="653" mass="73504">MPDLILYLLKVNIALLLFYLAYYFVLRRLTFYHLNRLFLVFGVLFAALYPFIDLSRLLSQHEELAVMQTYAAIPAWAPIVTAAPAQATAFDYWIIPVTLFWLGTTVMAGRLLLQLHSLYRLHLASEPATCWGINFRKISGIREAFSFWQTIYLNPAQHKEEELKSILRHEQIHVKGWHTLDVLLAELSTVFYWFNPGVWFMKKAIKENLEFIADQHVMNAGVDRKAYQYLLLKTASTSEPQLASPFNFPSLKRRILMMNKPPTRRANQLRLLVALPIVAVLLFAFKNASQDVESATPDNVVQIDQPIKADTNEQPVTQRQDSIRLSEEQEAFLKRNPTVKSVSWLRSDMDKMVVYLKSGGAEMYDLNDSRSTAIAKEKYGALPEAPPPPPPGEELPPPPPPVPGEELPPPPPPVPGENLPAPPPARQQHIFIPDNDAYYKNNLPKDYKAFMKRNPSVKQVGWKFDSSKDWSLESVIIYLKSGGEEEYKFEGKRRIPAVEAKYGELPALPAPPPPVPSKQELPPPPPPAKHKAPLFPAGTTAKLIEDENTMTYILWPGEITKREFAAPEKALREFAAAEKAFKESGFDLTLDGQFDGYKLVKLKISLLSPKTGDKANAVYTAASLQSLMEANNVAVIKADKKTGKLIIGNTLAW</sequence>
<evidence type="ECO:0000256" key="2">
    <source>
        <dbReference type="SAM" id="Phobius"/>
    </source>
</evidence>
<evidence type="ECO:0000256" key="1">
    <source>
        <dbReference type="SAM" id="MobiDB-lite"/>
    </source>
</evidence>
<reference evidence="5" key="1">
    <citation type="journal article" date="2019" name="Int. J. Syst. Evol. Microbiol.">
        <title>The Global Catalogue of Microorganisms (GCM) 10K type strain sequencing project: providing services to taxonomists for standard genome sequencing and annotation.</title>
        <authorList>
            <consortium name="The Broad Institute Genomics Platform"/>
            <consortium name="The Broad Institute Genome Sequencing Center for Infectious Disease"/>
            <person name="Wu L."/>
            <person name="Ma J."/>
        </authorList>
    </citation>
    <scope>NUCLEOTIDE SEQUENCE [LARGE SCALE GENOMIC DNA]</scope>
    <source>
        <strain evidence="5">KCTC 23984</strain>
    </source>
</reference>
<dbReference type="RefSeq" id="WP_377483097.1">
    <property type="nucleotide sequence ID" value="NZ_JBHUOX010000004.1"/>
</dbReference>
<feature type="region of interest" description="Disordered" evidence="1">
    <location>
        <begin position="380"/>
        <end position="428"/>
    </location>
</feature>
<dbReference type="EMBL" id="JBHUOX010000004">
    <property type="protein sequence ID" value="MFD3000272.1"/>
    <property type="molecule type" value="Genomic_DNA"/>
</dbReference>
<feature type="domain" description="Peptidase M56" evidence="3">
    <location>
        <begin position="148"/>
        <end position="257"/>
    </location>
</feature>
<keyword evidence="5" id="KW-1185">Reference proteome</keyword>
<feature type="compositionally biased region" description="Pro residues" evidence="1">
    <location>
        <begin position="508"/>
        <end position="527"/>
    </location>
</feature>
<dbReference type="Pfam" id="PF05569">
    <property type="entry name" value="Peptidase_M56"/>
    <property type="match status" value="1"/>
</dbReference>
<feature type="compositionally biased region" description="Pro residues" evidence="1">
    <location>
        <begin position="384"/>
        <end position="425"/>
    </location>
</feature>
<feature type="transmembrane region" description="Helical" evidence="2">
    <location>
        <begin position="267"/>
        <end position="285"/>
    </location>
</feature>
<feature type="region of interest" description="Disordered" evidence="1">
    <location>
        <begin position="505"/>
        <end position="529"/>
    </location>
</feature>
<organism evidence="4 5">
    <name type="scientific">Pontibacter toksunensis</name>
    <dbReference type="NCBI Taxonomy" id="1332631"/>
    <lineage>
        <taxon>Bacteria</taxon>
        <taxon>Pseudomonadati</taxon>
        <taxon>Bacteroidota</taxon>
        <taxon>Cytophagia</taxon>
        <taxon>Cytophagales</taxon>
        <taxon>Hymenobacteraceae</taxon>
        <taxon>Pontibacter</taxon>
    </lineage>
</organism>
<dbReference type="InterPro" id="IPR008756">
    <property type="entry name" value="Peptidase_M56"/>
</dbReference>
<evidence type="ECO:0000313" key="5">
    <source>
        <dbReference type="Proteomes" id="UP001597641"/>
    </source>
</evidence>
<evidence type="ECO:0000313" key="4">
    <source>
        <dbReference type="EMBL" id="MFD3000272.1"/>
    </source>
</evidence>
<protein>
    <submittedName>
        <fullName evidence="4">M56 family metallopeptidase</fullName>
    </submittedName>
</protein>
<feature type="transmembrane region" description="Helical" evidence="2">
    <location>
        <begin position="93"/>
        <end position="113"/>
    </location>
</feature>
<keyword evidence="2" id="KW-1133">Transmembrane helix</keyword>
<feature type="transmembrane region" description="Helical" evidence="2">
    <location>
        <begin position="7"/>
        <end position="25"/>
    </location>
</feature>
<accession>A0ABW6BTG7</accession>
<keyword evidence="2" id="KW-0472">Membrane</keyword>
<comment type="caution">
    <text evidence="4">The sequence shown here is derived from an EMBL/GenBank/DDBJ whole genome shotgun (WGS) entry which is preliminary data.</text>
</comment>
<gene>
    <name evidence="4" type="ORF">ACFS7Z_07860</name>
</gene>